<evidence type="ECO:0000256" key="1">
    <source>
        <dbReference type="ARBA" id="ARBA00022723"/>
    </source>
</evidence>
<feature type="non-terminal residue" evidence="7">
    <location>
        <position position="1"/>
    </location>
</feature>
<dbReference type="SUPFAM" id="SSF57667">
    <property type="entry name" value="beta-beta-alpha zinc fingers"/>
    <property type="match status" value="4"/>
</dbReference>
<dbReference type="OrthoDB" id="6591996at2759"/>
<dbReference type="GO" id="GO:0000977">
    <property type="term" value="F:RNA polymerase II transcription regulatory region sequence-specific DNA binding"/>
    <property type="evidence" value="ECO:0007669"/>
    <property type="project" value="TreeGrafter"/>
</dbReference>
<gene>
    <name evidence="7" type="ORF">BOX15_Mlig033061g3</name>
</gene>
<dbReference type="Proteomes" id="UP000215902">
    <property type="component" value="Unassembled WGS sequence"/>
</dbReference>
<dbReference type="InterPro" id="IPR036236">
    <property type="entry name" value="Znf_C2H2_sf"/>
</dbReference>
<reference evidence="7 8" key="1">
    <citation type="submission" date="2017-06" db="EMBL/GenBank/DDBJ databases">
        <title>A platform for efficient transgenesis in Macrostomum lignano, a flatworm model organism for stem cell research.</title>
        <authorList>
            <person name="Berezikov E."/>
        </authorList>
    </citation>
    <scope>NUCLEOTIDE SEQUENCE [LARGE SCALE GENOMIC DNA]</scope>
    <source>
        <strain evidence="7">DV1</strain>
        <tissue evidence="7">Whole organism</tissue>
    </source>
</reference>
<dbReference type="Gene3D" id="3.30.160.60">
    <property type="entry name" value="Classic Zinc Finger"/>
    <property type="match status" value="4"/>
</dbReference>
<keyword evidence="8" id="KW-1185">Reference proteome</keyword>
<keyword evidence="4" id="KW-0862">Zinc</keyword>
<dbReference type="PROSITE" id="PS50157">
    <property type="entry name" value="ZINC_FINGER_C2H2_2"/>
    <property type="match status" value="5"/>
</dbReference>
<evidence type="ECO:0000256" key="4">
    <source>
        <dbReference type="ARBA" id="ARBA00022833"/>
    </source>
</evidence>
<dbReference type="AlphaFoldDB" id="A0A267DW40"/>
<dbReference type="GO" id="GO:0005634">
    <property type="term" value="C:nucleus"/>
    <property type="evidence" value="ECO:0007669"/>
    <property type="project" value="TreeGrafter"/>
</dbReference>
<dbReference type="EMBL" id="NIVC01003080">
    <property type="protein sequence ID" value="PAA53498.1"/>
    <property type="molecule type" value="Genomic_DNA"/>
</dbReference>
<protein>
    <recommendedName>
        <fullName evidence="6">C2H2-type domain-containing protein</fullName>
    </recommendedName>
</protein>
<dbReference type="STRING" id="282301.A0A267DW40"/>
<dbReference type="GO" id="GO:0000981">
    <property type="term" value="F:DNA-binding transcription factor activity, RNA polymerase II-specific"/>
    <property type="evidence" value="ECO:0007669"/>
    <property type="project" value="TreeGrafter"/>
</dbReference>
<keyword evidence="3 5" id="KW-0863">Zinc-finger</keyword>
<dbReference type="PANTHER" id="PTHR24409:SF295">
    <property type="entry name" value="AZ2-RELATED"/>
    <property type="match status" value="1"/>
</dbReference>
<feature type="domain" description="C2H2-type" evidence="6">
    <location>
        <begin position="97"/>
        <end position="125"/>
    </location>
</feature>
<feature type="domain" description="C2H2-type" evidence="6">
    <location>
        <begin position="192"/>
        <end position="215"/>
    </location>
</feature>
<keyword evidence="2" id="KW-0677">Repeat</keyword>
<dbReference type="InterPro" id="IPR013087">
    <property type="entry name" value="Znf_C2H2_type"/>
</dbReference>
<keyword evidence="1" id="KW-0479">Metal-binding</keyword>
<accession>A0A267DW40</accession>
<proteinExistence type="predicted"/>
<feature type="domain" description="C2H2-type" evidence="6">
    <location>
        <begin position="69"/>
        <end position="96"/>
    </location>
</feature>
<evidence type="ECO:0000256" key="5">
    <source>
        <dbReference type="PROSITE-ProRule" id="PRU00042"/>
    </source>
</evidence>
<name>A0A267DW40_9PLAT</name>
<feature type="domain" description="C2H2-type" evidence="6">
    <location>
        <begin position="40"/>
        <end position="68"/>
    </location>
</feature>
<evidence type="ECO:0000313" key="8">
    <source>
        <dbReference type="Proteomes" id="UP000215902"/>
    </source>
</evidence>
<dbReference type="Pfam" id="PF00096">
    <property type="entry name" value="zf-C2H2"/>
    <property type="match status" value="3"/>
</dbReference>
<dbReference type="PANTHER" id="PTHR24409">
    <property type="entry name" value="ZINC FINGER PROTEIN 142"/>
    <property type="match status" value="1"/>
</dbReference>
<dbReference type="SMART" id="SM00355">
    <property type="entry name" value="ZnF_C2H2"/>
    <property type="match status" value="7"/>
</dbReference>
<evidence type="ECO:0000256" key="2">
    <source>
        <dbReference type="ARBA" id="ARBA00022737"/>
    </source>
</evidence>
<organism evidence="7 8">
    <name type="scientific">Macrostomum lignano</name>
    <dbReference type="NCBI Taxonomy" id="282301"/>
    <lineage>
        <taxon>Eukaryota</taxon>
        <taxon>Metazoa</taxon>
        <taxon>Spiralia</taxon>
        <taxon>Lophotrochozoa</taxon>
        <taxon>Platyhelminthes</taxon>
        <taxon>Rhabditophora</taxon>
        <taxon>Macrostomorpha</taxon>
        <taxon>Macrostomida</taxon>
        <taxon>Macrostomidae</taxon>
        <taxon>Macrostomum</taxon>
    </lineage>
</organism>
<dbReference type="GO" id="GO:0008270">
    <property type="term" value="F:zinc ion binding"/>
    <property type="evidence" value="ECO:0007669"/>
    <property type="project" value="UniProtKB-KW"/>
</dbReference>
<evidence type="ECO:0000256" key="3">
    <source>
        <dbReference type="ARBA" id="ARBA00022771"/>
    </source>
</evidence>
<evidence type="ECO:0000313" key="7">
    <source>
        <dbReference type="EMBL" id="PAA53498.1"/>
    </source>
</evidence>
<dbReference type="PROSITE" id="PS00028">
    <property type="entry name" value="ZINC_FINGER_C2H2_1"/>
    <property type="match status" value="6"/>
</dbReference>
<comment type="caution">
    <text evidence="7">The sequence shown here is derived from an EMBL/GenBank/DDBJ whole genome shotgun (WGS) entry which is preliminary data.</text>
</comment>
<evidence type="ECO:0000259" key="6">
    <source>
        <dbReference type="PROSITE" id="PS50157"/>
    </source>
</evidence>
<sequence length="283" mass="30491">KLMMSDDAEPPLLTIQVIRPTLQLEQQPRPNCSNAATAAIDCALCGKTFAKRSSLIKHMSRTHLGNERVDCSVCGQTLSSPSALGRHMLLHTGSAPFRCSFCDSAFRKKVGLQRHLDSCHGNRQLASLPRSHTCADCGAGFLSSSALSVHRRGRHAEPKFACDACPGQSFARAEDLRRHQLARHAPRHERPFACPVCSKRFCRREQRSAHMAVHSAALRHSCNLCPAALISGSNLRVHLARVHGVVAATVATAATASTEADGRSSSDSACLLNSLVAAPDLFT</sequence>
<feature type="domain" description="C2H2-type" evidence="6">
    <location>
        <begin position="132"/>
        <end position="160"/>
    </location>
</feature>